<gene>
    <name evidence="1" type="ORF">NX778_16280</name>
</gene>
<dbReference type="SUPFAM" id="SSF75011">
    <property type="entry name" value="3-carboxy-cis,cis-mucoante lactonizing enzyme"/>
    <property type="match status" value="1"/>
</dbReference>
<evidence type="ECO:0000313" key="2">
    <source>
        <dbReference type="Proteomes" id="UP001204621"/>
    </source>
</evidence>
<proteinExistence type="predicted"/>
<name>A0ABT2D072_9BURK</name>
<dbReference type="EMBL" id="JANUGU010000005">
    <property type="protein sequence ID" value="MCS0659628.1"/>
    <property type="molecule type" value="Genomic_DNA"/>
</dbReference>
<dbReference type="InterPro" id="IPR011042">
    <property type="entry name" value="6-blade_b-propeller_TolB-like"/>
</dbReference>
<comment type="caution">
    <text evidence="1">The sequence shown here is derived from an EMBL/GenBank/DDBJ whole genome shotgun (WGS) entry which is preliminary data.</text>
</comment>
<dbReference type="PROSITE" id="PS51257">
    <property type="entry name" value="PROKAR_LIPOPROTEIN"/>
    <property type="match status" value="1"/>
</dbReference>
<dbReference type="Proteomes" id="UP001204621">
    <property type="component" value="Unassembled WGS sequence"/>
</dbReference>
<protein>
    <submittedName>
        <fullName evidence="1">TIGR03118 family protein</fullName>
    </submittedName>
</protein>
<dbReference type="RefSeq" id="WP_258812814.1">
    <property type="nucleotide sequence ID" value="NZ_JANUGU010000005.1"/>
</dbReference>
<dbReference type="Gene3D" id="2.120.10.30">
    <property type="entry name" value="TolB, C-terminal domain"/>
    <property type="match status" value="1"/>
</dbReference>
<evidence type="ECO:0000313" key="1">
    <source>
        <dbReference type="EMBL" id="MCS0659628.1"/>
    </source>
</evidence>
<accession>A0ABT2D072</accession>
<dbReference type="InterPro" id="IPR017549">
    <property type="entry name" value="APMV_L690"/>
</dbReference>
<keyword evidence="2" id="KW-1185">Reference proteome</keyword>
<sequence>MSTHTKVAAWCKAGLVGAGIGVAVASCGGGYGGGGGMSYTPPMNTNPPPMTGTTFNATALVSDGTGAPNTDAHLSNPWGLAFNPTAFAWVANNGTSTSTLYDGNGTPQTMVVAIPSGTSGPAKPTGIVYNGSNDFKVTQNGVSGASTFIFAGEGGTVAGWSPGVNGTNAVTVVDTGATGAVYKGLAIASYAGNNYVYAADFRNGRVDVYNTNFQKVTLPGGGFADATLPASYAPFGIQAIGGKIYVAYAQRDASGAREVDGAGLGYVDVFDSSGAMVRRLVNNGGLNAPWGMAMAPANFGSFSNMLLVGNFGDGKINAYDPNTGAMVGTLSNGSGAPLVLDRLWAIAFGNGINNQPTNTLYYTAGPGFVHGIYGRIDMR</sequence>
<dbReference type="NCBIfam" id="TIGR03118">
    <property type="entry name" value="PEPCTERM_chp_1"/>
    <property type="match status" value="1"/>
</dbReference>
<reference evidence="1 2" key="1">
    <citation type="submission" date="2022-08" db="EMBL/GenBank/DDBJ databases">
        <title>Reclassification of Massilia species as members of the genera Telluria, Duganella, Pseudoduganella, Mokoshia gen. nov. and Zemynaea gen. nov. using orthogonal and non-orthogonal genome-based approaches.</title>
        <authorList>
            <person name="Bowman J.P."/>
        </authorList>
    </citation>
    <scope>NUCLEOTIDE SEQUENCE [LARGE SCALE GENOMIC DNA]</scope>
    <source>
        <strain evidence="1 2">JCM 31606</strain>
    </source>
</reference>
<organism evidence="1 2">
    <name type="scientific">Massilia terrae</name>
    <dbReference type="NCBI Taxonomy" id="1811224"/>
    <lineage>
        <taxon>Bacteria</taxon>
        <taxon>Pseudomonadati</taxon>
        <taxon>Pseudomonadota</taxon>
        <taxon>Betaproteobacteria</taxon>
        <taxon>Burkholderiales</taxon>
        <taxon>Oxalobacteraceae</taxon>
        <taxon>Telluria group</taxon>
        <taxon>Massilia</taxon>
    </lineage>
</organism>